<organism evidence="3 4">
    <name type="scientific">Arcticibacter pallidicorallinus</name>
    <dbReference type="NCBI Taxonomy" id="1259464"/>
    <lineage>
        <taxon>Bacteria</taxon>
        <taxon>Pseudomonadati</taxon>
        <taxon>Bacteroidota</taxon>
        <taxon>Sphingobacteriia</taxon>
        <taxon>Sphingobacteriales</taxon>
        <taxon>Sphingobacteriaceae</taxon>
        <taxon>Arcticibacter</taxon>
    </lineage>
</organism>
<dbReference type="InterPro" id="IPR001509">
    <property type="entry name" value="Epimerase_deHydtase"/>
</dbReference>
<proteinExistence type="inferred from homology"/>
<dbReference type="AlphaFoldDB" id="A0A2T0UCG5"/>
<dbReference type="SUPFAM" id="SSF51735">
    <property type="entry name" value="NAD(P)-binding Rossmann-fold domains"/>
    <property type="match status" value="1"/>
</dbReference>
<evidence type="ECO:0000313" key="4">
    <source>
        <dbReference type="Proteomes" id="UP000238034"/>
    </source>
</evidence>
<evidence type="ECO:0000259" key="2">
    <source>
        <dbReference type="Pfam" id="PF01370"/>
    </source>
</evidence>
<dbReference type="Pfam" id="PF01370">
    <property type="entry name" value="Epimerase"/>
    <property type="match status" value="1"/>
</dbReference>
<sequence length="356" mass="39389">MALNKLSSLLKMNERVLITGAQGFLGRYVTAAILKADSNCEVIGIGRSGRSDDSFTHTLHIKDGQNIPAPLPLALRNIFTERYRYLSVDINSKAQIDELFQAYRPSAIIHLASGLRGDSCSKLFNTNISGMLNLMSACRAYDYTGSFISVSSGGVYGFPSKPGDLPFLESHPCNPEDSYQLTKAAEETIVKEFCEYLAIPWMILRVFNVIGPGQDERHVCGRFVSELVRIKNEYKDAYLKTSALTSVRDFVDVRDVASNIVGLFMNKQYKNVFNISSGKPAEIAVVLNSCLAAVFGAEIGHLKIDSVQTDETVSKQIDHHFGDNCKLLSFGGSVNFSLENSIRDMVAYYDSVYTKH</sequence>
<name>A0A2T0UCG5_9SPHI</name>
<feature type="domain" description="NAD-dependent epimerase/dehydratase" evidence="2">
    <location>
        <begin position="16"/>
        <end position="275"/>
    </location>
</feature>
<protein>
    <submittedName>
        <fullName evidence="3">Nucleoside-diphosphate-sugar epimerase</fullName>
    </submittedName>
</protein>
<keyword evidence="4" id="KW-1185">Reference proteome</keyword>
<comment type="similarity">
    <text evidence="1">Belongs to the NAD(P)-dependent epimerase/dehydratase family.</text>
</comment>
<accession>A0A2T0UCG5</accession>
<comment type="caution">
    <text evidence="3">The sequence shown here is derived from an EMBL/GenBank/DDBJ whole genome shotgun (WGS) entry which is preliminary data.</text>
</comment>
<dbReference type="Gene3D" id="3.40.50.720">
    <property type="entry name" value="NAD(P)-binding Rossmann-like Domain"/>
    <property type="match status" value="1"/>
</dbReference>
<dbReference type="Proteomes" id="UP000238034">
    <property type="component" value="Unassembled WGS sequence"/>
</dbReference>
<evidence type="ECO:0000313" key="3">
    <source>
        <dbReference type="EMBL" id="PRY55507.1"/>
    </source>
</evidence>
<reference evidence="3 4" key="1">
    <citation type="submission" date="2018-03" db="EMBL/GenBank/DDBJ databases">
        <title>Genomic Encyclopedia of Type Strains, Phase III (KMG-III): the genomes of soil and plant-associated and newly described type strains.</title>
        <authorList>
            <person name="Whitman W."/>
        </authorList>
    </citation>
    <scope>NUCLEOTIDE SEQUENCE [LARGE SCALE GENOMIC DNA]</scope>
    <source>
        <strain evidence="3 4">CGMCC 1.9313</strain>
    </source>
</reference>
<dbReference type="PANTHER" id="PTHR43000">
    <property type="entry name" value="DTDP-D-GLUCOSE 4,6-DEHYDRATASE-RELATED"/>
    <property type="match status" value="1"/>
</dbReference>
<dbReference type="InterPro" id="IPR036291">
    <property type="entry name" value="NAD(P)-bd_dom_sf"/>
</dbReference>
<gene>
    <name evidence="3" type="ORF">B0I27_101479</name>
</gene>
<evidence type="ECO:0000256" key="1">
    <source>
        <dbReference type="ARBA" id="ARBA00007637"/>
    </source>
</evidence>
<dbReference type="EMBL" id="PVTH01000001">
    <property type="protein sequence ID" value="PRY55507.1"/>
    <property type="molecule type" value="Genomic_DNA"/>
</dbReference>